<dbReference type="EMBL" id="JAXLQG010000073">
    <property type="protein sequence ID" value="KAK5527428.1"/>
    <property type="molecule type" value="Genomic_DNA"/>
</dbReference>
<evidence type="ECO:0008006" key="4">
    <source>
        <dbReference type="Google" id="ProtNLM"/>
    </source>
</evidence>
<accession>A0AAV9PQ94</accession>
<keyword evidence="1" id="KW-0812">Transmembrane</keyword>
<dbReference type="Proteomes" id="UP001345827">
    <property type="component" value="Unassembled WGS sequence"/>
</dbReference>
<proteinExistence type="predicted"/>
<comment type="caution">
    <text evidence="2">The sequence shown here is derived from an EMBL/GenBank/DDBJ whole genome shotgun (WGS) entry which is preliminary data.</text>
</comment>
<evidence type="ECO:0000256" key="1">
    <source>
        <dbReference type="SAM" id="Phobius"/>
    </source>
</evidence>
<reference evidence="2 3" key="1">
    <citation type="submission" date="2023-06" db="EMBL/GenBank/DDBJ databases">
        <title>Black Yeasts Isolated from many extreme environments.</title>
        <authorList>
            <person name="Coleine C."/>
            <person name="Stajich J.E."/>
            <person name="Selbmann L."/>
        </authorList>
    </citation>
    <scope>NUCLEOTIDE SEQUENCE [LARGE SCALE GENOMIC DNA]</scope>
    <source>
        <strain evidence="2 3">CCFEE 5887</strain>
    </source>
</reference>
<keyword evidence="1" id="KW-1133">Transmembrane helix</keyword>
<sequence length="57" mass="5948">MGKIVVGRVVNVVIFLGMIVIMITAAVVKGFFVQLVAVRNAGALILLVSASHGALDR</sequence>
<keyword evidence="1" id="KW-0472">Membrane</keyword>
<feature type="transmembrane region" description="Helical" evidence="1">
    <location>
        <begin position="12"/>
        <end position="32"/>
    </location>
</feature>
<evidence type="ECO:0000313" key="2">
    <source>
        <dbReference type="EMBL" id="KAK5527428.1"/>
    </source>
</evidence>
<protein>
    <recommendedName>
        <fullName evidence="4">NADH dehydrogenase subunit 4L</fullName>
    </recommendedName>
</protein>
<keyword evidence="3" id="KW-1185">Reference proteome</keyword>
<dbReference type="AlphaFoldDB" id="A0AAV9PQ94"/>
<name>A0AAV9PQ94_9PEZI</name>
<organism evidence="2 3">
    <name type="scientific">Vermiconidia calcicola</name>
    <dbReference type="NCBI Taxonomy" id="1690605"/>
    <lineage>
        <taxon>Eukaryota</taxon>
        <taxon>Fungi</taxon>
        <taxon>Dikarya</taxon>
        <taxon>Ascomycota</taxon>
        <taxon>Pezizomycotina</taxon>
        <taxon>Dothideomycetes</taxon>
        <taxon>Dothideomycetidae</taxon>
        <taxon>Mycosphaerellales</taxon>
        <taxon>Extremaceae</taxon>
        <taxon>Vermiconidia</taxon>
    </lineage>
</organism>
<evidence type="ECO:0000313" key="3">
    <source>
        <dbReference type="Proteomes" id="UP001345827"/>
    </source>
</evidence>
<gene>
    <name evidence="2" type="ORF">LTR25_011208</name>
</gene>
<feature type="transmembrane region" description="Helical" evidence="1">
    <location>
        <begin position="38"/>
        <end position="55"/>
    </location>
</feature>